<dbReference type="GO" id="GO:0006313">
    <property type="term" value="P:DNA transposition"/>
    <property type="evidence" value="ECO:0007669"/>
    <property type="project" value="InterPro"/>
</dbReference>
<proteinExistence type="predicted"/>
<keyword evidence="3" id="KW-1185">Reference proteome</keyword>
<dbReference type="AlphaFoldDB" id="A0A2U8FGB9"/>
<dbReference type="Proteomes" id="UP000244920">
    <property type="component" value="Chromosome"/>
</dbReference>
<evidence type="ECO:0000259" key="1">
    <source>
        <dbReference type="SMART" id="SM01321"/>
    </source>
</evidence>
<dbReference type="Gene3D" id="3.30.70.1290">
    <property type="entry name" value="Transposase IS200-like"/>
    <property type="match status" value="1"/>
</dbReference>
<accession>A0A2U8FGB9</accession>
<dbReference type="Pfam" id="PF01797">
    <property type="entry name" value="Y1_Tnp"/>
    <property type="match status" value="1"/>
</dbReference>
<gene>
    <name evidence="2" type="primary">tnpA</name>
    <name evidence="2" type="ORF">DDU33_00285</name>
</gene>
<dbReference type="SUPFAM" id="SSF143422">
    <property type="entry name" value="Transposase IS200-like"/>
    <property type="match status" value="1"/>
</dbReference>
<name>A0A2U8FGB9_9PAST</name>
<dbReference type="InterPro" id="IPR002686">
    <property type="entry name" value="Transposase_17"/>
</dbReference>
<feature type="domain" description="Transposase IS200-like" evidence="1">
    <location>
        <begin position="3"/>
        <end position="118"/>
    </location>
</feature>
<reference evidence="3" key="1">
    <citation type="submission" date="2018-05" db="EMBL/GenBank/DDBJ databases">
        <title>Complete genome sequence of Actinobacillus porcitonsillarum reference strain 9953L55 (CCUG 46996).</title>
        <authorList>
            <person name="Dona V."/>
            <person name="Perreten V."/>
        </authorList>
    </citation>
    <scope>NUCLEOTIDE SEQUENCE [LARGE SCALE GENOMIC DNA]</scope>
    <source>
        <strain evidence="3">9953L55</strain>
    </source>
</reference>
<dbReference type="NCBIfam" id="NF033573">
    <property type="entry name" value="transpos_IS200"/>
    <property type="match status" value="1"/>
</dbReference>
<protein>
    <submittedName>
        <fullName evidence="2">IS200/IS605 family transposase</fullName>
    </submittedName>
</protein>
<evidence type="ECO:0000313" key="2">
    <source>
        <dbReference type="EMBL" id="AWI50031.1"/>
    </source>
</evidence>
<evidence type="ECO:0000313" key="3">
    <source>
        <dbReference type="Proteomes" id="UP000244920"/>
    </source>
</evidence>
<dbReference type="PANTHER" id="PTHR33360:SF2">
    <property type="entry name" value="TRANSPOSASE FOR INSERTION SEQUENCE ELEMENT IS200"/>
    <property type="match status" value="1"/>
</dbReference>
<sequence>MSYTRLLYHIVFRTKYGLPTIVEEHEEILYRYIWGYAKEQDVVLYRINGMPDHLHLFVELKATINVADFVKHLKNSTHLFLEQHRDYFPDFYAWSKGYCALTYSEREKAQIINYIKNQKEHHKSQNFVDEIKFLFTDYGIEYDEQYFERNL</sequence>
<dbReference type="PANTHER" id="PTHR33360">
    <property type="entry name" value="TRANSPOSASE FOR INSERTION SEQUENCE ELEMENT IS200"/>
    <property type="match status" value="1"/>
</dbReference>
<dbReference type="GO" id="GO:0004803">
    <property type="term" value="F:transposase activity"/>
    <property type="evidence" value="ECO:0007669"/>
    <property type="project" value="InterPro"/>
</dbReference>
<dbReference type="GO" id="GO:0003677">
    <property type="term" value="F:DNA binding"/>
    <property type="evidence" value="ECO:0007669"/>
    <property type="project" value="InterPro"/>
</dbReference>
<organism evidence="2 3">
    <name type="scientific">Actinobacillus porcitonsillarum</name>
    <dbReference type="NCBI Taxonomy" id="189834"/>
    <lineage>
        <taxon>Bacteria</taxon>
        <taxon>Pseudomonadati</taxon>
        <taxon>Pseudomonadota</taxon>
        <taxon>Gammaproteobacteria</taxon>
        <taxon>Pasteurellales</taxon>
        <taxon>Pasteurellaceae</taxon>
        <taxon>Actinobacillus</taxon>
    </lineage>
</organism>
<dbReference type="RefSeq" id="WP_108922393.1">
    <property type="nucleotide sequence ID" value="NZ_CP029206.1"/>
</dbReference>
<dbReference type="InterPro" id="IPR036515">
    <property type="entry name" value="Transposase_17_sf"/>
</dbReference>
<dbReference type="EMBL" id="CP029206">
    <property type="protein sequence ID" value="AWI50031.1"/>
    <property type="molecule type" value="Genomic_DNA"/>
</dbReference>
<dbReference type="KEGG" id="apor:DDU33_00285"/>
<dbReference type="SMART" id="SM01321">
    <property type="entry name" value="Y1_Tnp"/>
    <property type="match status" value="1"/>
</dbReference>